<reference evidence="3 4" key="1">
    <citation type="submission" date="2023-08" db="EMBL/GenBank/DDBJ databases">
        <authorList>
            <person name="Roldan D.M."/>
            <person name="Menes R.J."/>
        </authorList>
    </citation>
    <scope>NUCLEOTIDE SEQUENCE [LARGE SCALE GENOMIC DNA]</scope>
    <source>
        <strain evidence="3 4">CCM 2812</strain>
    </source>
</reference>
<protein>
    <submittedName>
        <fullName evidence="3">Conjugal transfer protein TraF</fullName>
    </submittedName>
</protein>
<evidence type="ECO:0000313" key="3">
    <source>
        <dbReference type="EMBL" id="MDP4299798.1"/>
    </source>
</evidence>
<organism evidence="3 4">
    <name type="scientific">Leptothrix discophora</name>
    <dbReference type="NCBI Taxonomy" id="89"/>
    <lineage>
        <taxon>Bacteria</taxon>
        <taxon>Pseudomonadati</taxon>
        <taxon>Pseudomonadota</taxon>
        <taxon>Betaproteobacteria</taxon>
        <taxon>Burkholderiales</taxon>
        <taxon>Sphaerotilaceae</taxon>
        <taxon>Leptothrix</taxon>
    </lineage>
</organism>
<name>A0ABT9G009_LEPDI</name>
<feature type="signal peptide" evidence="2">
    <location>
        <begin position="1"/>
        <end position="27"/>
    </location>
</feature>
<accession>A0ABT9G009</accession>
<sequence length="448" mass="47243">MTRTLHPLAAAALGLLASLTTGQPAHANQSLFTPGYCLTVGPVFNRNNLNSAGYNPANAIRLVAADESVRFGLMQVGVQYELGAIDDLQQQLDAMDAAVQAAKADPTTSEQGVQTINTLLPTLARGARFNLAVGGSLLTPLLIRSERLDGVFSVMAQAQMQVAGQFLGQSAEIVRDGNGIPTGLRTRSGFDVKAARLTQLSLGYGTDLTRRLAIDANRGLLDAGLRLNVYQATLYRQVVGFTDANGNGNNGGSQFSQDTVDRRSASALGVDVGVAWTAANYQLGATLYNLGSPTFRYADPTQDSSAANAYAASGLSADQRKAQVALKTHVVIEGSLHSDNKRWLGQTSLAINEAPNVVGEPQRLATISLSYNAERFEGSWGTLLNYIVPSVRLGLRKNLVGDKLGSTGLGFSWGIVNVDINSSQQKVNADGSSVPRSAGASLSVAEKF</sequence>
<evidence type="ECO:0000256" key="2">
    <source>
        <dbReference type="SAM" id="SignalP"/>
    </source>
</evidence>
<keyword evidence="2" id="KW-0732">Signal</keyword>
<evidence type="ECO:0000313" key="4">
    <source>
        <dbReference type="Proteomes" id="UP001235760"/>
    </source>
</evidence>
<proteinExistence type="predicted"/>
<feature type="region of interest" description="Disordered" evidence="1">
    <location>
        <begin position="426"/>
        <end position="448"/>
    </location>
</feature>
<dbReference type="Proteomes" id="UP001235760">
    <property type="component" value="Unassembled WGS sequence"/>
</dbReference>
<dbReference type="Pfam" id="PF13729">
    <property type="entry name" value="TraF_2"/>
    <property type="match status" value="1"/>
</dbReference>
<comment type="caution">
    <text evidence="3">The sequence shown here is derived from an EMBL/GenBank/DDBJ whole genome shotgun (WGS) entry which is preliminary data.</text>
</comment>
<evidence type="ECO:0000256" key="1">
    <source>
        <dbReference type="SAM" id="MobiDB-lite"/>
    </source>
</evidence>
<feature type="compositionally biased region" description="Polar residues" evidence="1">
    <location>
        <begin position="426"/>
        <end position="435"/>
    </location>
</feature>
<dbReference type="EMBL" id="JAUZEE010000002">
    <property type="protein sequence ID" value="MDP4299798.1"/>
    <property type="molecule type" value="Genomic_DNA"/>
</dbReference>
<gene>
    <name evidence="3" type="primary">traF</name>
    <name evidence="3" type="ORF">Q8X39_04070</name>
</gene>
<dbReference type="InterPro" id="IPR032811">
    <property type="entry name" value="Put_conjugal_transfer"/>
</dbReference>
<keyword evidence="4" id="KW-1185">Reference proteome</keyword>
<feature type="chain" id="PRO_5045370232" evidence="2">
    <location>
        <begin position="28"/>
        <end position="448"/>
    </location>
</feature>
<dbReference type="RefSeq" id="WP_305748364.1">
    <property type="nucleotide sequence ID" value="NZ_JAUZEE010000002.1"/>
</dbReference>